<keyword evidence="1" id="KW-0812">Transmembrane</keyword>
<name>A0A8D8R112_9HEMI</name>
<proteinExistence type="predicted"/>
<dbReference type="EMBL" id="HBUF01121593">
    <property type="protein sequence ID" value="CAG6642280.1"/>
    <property type="molecule type" value="Transcribed_RNA"/>
</dbReference>
<evidence type="ECO:0000256" key="1">
    <source>
        <dbReference type="SAM" id="Phobius"/>
    </source>
</evidence>
<keyword evidence="1" id="KW-1133">Transmembrane helix</keyword>
<feature type="transmembrane region" description="Helical" evidence="1">
    <location>
        <begin position="54"/>
        <end position="73"/>
    </location>
</feature>
<feature type="transmembrane region" description="Helical" evidence="1">
    <location>
        <begin position="101"/>
        <end position="121"/>
    </location>
</feature>
<feature type="transmembrane region" description="Helical" evidence="1">
    <location>
        <begin position="28"/>
        <end position="47"/>
    </location>
</feature>
<protein>
    <submittedName>
        <fullName evidence="2">Uncharacterized protein</fullName>
    </submittedName>
</protein>
<dbReference type="AlphaFoldDB" id="A0A8D8R112"/>
<sequence>MFQSERCSIDSEQACGMLVMWYVRNDDWIPIYFVNMFETVCGILYDVVGMIENYLVFALMTMAWGRLLTLLLYSSGKPRHSLTFTLFVFADRLDILIDGDAFVAAEVSCLAIGACYVLMMLGGERFVGY</sequence>
<evidence type="ECO:0000313" key="2">
    <source>
        <dbReference type="EMBL" id="CAG6642280.1"/>
    </source>
</evidence>
<organism evidence="2">
    <name type="scientific">Cacopsylla melanoneura</name>
    <dbReference type="NCBI Taxonomy" id="428564"/>
    <lineage>
        <taxon>Eukaryota</taxon>
        <taxon>Metazoa</taxon>
        <taxon>Ecdysozoa</taxon>
        <taxon>Arthropoda</taxon>
        <taxon>Hexapoda</taxon>
        <taxon>Insecta</taxon>
        <taxon>Pterygota</taxon>
        <taxon>Neoptera</taxon>
        <taxon>Paraneoptera</taxon>
        <taxon>Hemiptera</taxon>
        <taxon>Sternorrhyncha</taxon>
        <taxon>Psylloidea</taxon>
        <taxon>Psyllidae</taxon>
        <taxon>Psyllinae</taxon>
        <taxon>Cacopsylla</taxon>
    </lineage>
</organism>
<accession>A0A8D8R112</accession>
<keyword evidence="1" id="KW-0472">Membrane</keyword>
<reference evidence="2" key="1">
    <citation type="submission" date="2021-05" db="EMBL/GenBank/DDBJ databases">
        <authorList>
            <person name="Alioto T."/>
            <person name="Alioto T."/>
            <person name="Gomez Garrido J."/>
        </authorList>
    </citation>
    <scope>NUCLEOTIDE SEQUENCE</scope>
</reference>